<feature type="compositionally biased region" description="Basic and acidic residues" evidence="2">
    <location>
        <begin position="95"/>
        <end position="105"/>
    </location>
</feature>
<feature type="region of interest" description="Disordered" evidence="2">
    <location>
        <begin position="149"/>
        <end position="169"/>
    </location>
</feature>
<feature type="domain" description="SAP" evidence="3">
    <location>
        <begin position="134"/>
        <end position="168"/>
    </location>
</feature>
<dbReference type="GO" id="GO:0032436">
    <property type="term" value="P:positive regulation of proteasomal ubiquitin-dependent protein catabolic process"/>
    <property type="evidence" value="ECO:0007669"/>
    <property type="project" value="TreeGrafter"/>
</dbReference>
<sequence>MEGSSSAQPCGSKSNPMASKLLANLPSRGLLSSAAISSNPGGMRVYMCDHDTAPPEGQLIKTNQQNILIRALTLRKQRGETSSKNAKGVTSGEGSSRKRASERLLDNGGSAKRPSSHASSRQDGSNANIADQDLHILTVERLRALLRERGLSQRGKKDELITRLKNGSS</sequence>
<name>A0AAN7JSJ9_9MYRT</name>
<evidence type="ECO:0000256" key="1">
    <source>
        <dbReference type="ARBA" id="ARBA00008042"/>
    </source>
</evidence>
<dbReference type="Pfam" id="PF10172">
    <property type="entry name" value="DDA1"/>
    <property type="match status" value="1"/>
</dbReference>
<dbReference type="Proteomes" id="UP001345219">
    <property type="component" value="Chromosome 16"/>
</dbReference>
<dbReference type="PROSITE" id="PS50800">
    <property type="entry name" value="SAP"/>
    <property type="match status" value="1"/>
</dbReference>
<reference evidence="4 5" key="1">
    <citation type="journal article" date="2023" name="Hortic Res">
        <title>Pangenome of water caltrop reveals structural variations and asymmetric subgenome divergence after allopolyploidization.</title>
        <authorList>
            <person name="Zhang X."/>
            <person name="Chen Y."/>
            <person name="Wang L."/>
            <person name="Yuan Y."/>
            <person name="Fang M."/>
            <person name="Shi L."/>
            <person name="Lu R."/>
            <person name="Comes H.P."/>
            <person name="Ma Y."/>
            <person name="Chen Y."/>
            <person name="Huang G."/>
            <person name="Zhou Y."/>
            <person name="Zheng Z."/>
            <person name="Qiu Y."/>
        </authorList>
    </citation>
    <scope>NUCLEOTIDE SEQUENCE [LARGE SCALE GENOMIC DNA]</scope>
    <source>
        <tissue evidence="4">Roots</tissue>
    </source>
</reference>
<dbReference type="GO" id="GO:0080008">
    <property type="term" value="C:Cul4-RING E3 ubiquitin ligase complex"/>
    <property type="evidence" value="ECO:0007669"/>
    <property type="project" value="TreeGrafter"/>
</dbReference>
<dbReference type="PANTHER" id="PTHR31879">
    <property type="entry name" value="DET1- AND DDB1-ASSOCIATED PROTEIN 1"/>
    <property type="match status" value="1"/>
</dbReference>
<gene>
    <name evidence="4" type="ORF">SAY87_021794</name>
</gene>
<dbReference type="AlphaFoldDB" id="A0AAN7JSJ9"/>
<dbReference type="Pfam" id="PF02037">
    <property type="entry name" value="SAP"/>
    <property type="match status" value="1"/>
</dbReference>
<comment type="caution">
    <text evidence="4">The sequence shown here is derived from an EMBL/GenBank/DDBJ whole genome shotgun (WGS) entry which is preliminary data.</text>
</comment>
<dbReference type="Gene3D" id="1.10.720.30">
    <property type="entry name" value="SAP domain"/>
    <property type="match status" value="1"/>
</dbReference>
<dbReference type="InterPro" id="IPR003034">
    <property type="entry name" value="SAP_dom"/>
</dbReference>
<comment type="similarity">
    <text evidence="1">Belongs to the DDA1 family.</text>
</comment>
<dbReference type="InterPro" id="IPR036361">
    <property type="entry name" value="SAP_dom_sf"/>
</dbReference>
<dbReference type="InterPro" id="IPR033575">
    <property type="entry name" value="DDA1-like"/>
</dbReference>
<evidence type="ECO:0000259" key="3">
    <source>
        <dbReference type="PROSITE" id="PS50800"/>
    </source>
</evidence>
<feature type="compositionally biased region" description="Polar residues" evidence="2">
    <location>
        <begin position="116"/>
        <end position="129"/>
    </location>
</feature>
<dbReference type="PANTHER" id="PTHR31879:SF2">
    <property type="entry name" value="DET1- AND DDB1-ASSOCIATED PROTEIN 1"/>
    <property type="match status" value="1"/>
</dbReference>
<protein>
    <recommendedName>
        <fullName evidence="3">SAP domain-containing protein</fullName>
    </recommendedName>
</protein>
<feature type="compositionally biased region" description="Basic and acidic residues" evidence="2">
    <location>
        <begin position="149"/>
        <end position="162"/>
    </location>
</feature>
<dbReference type="SUPFAM" id="SSF68906">
    <property type="entry name" value="SAP domain"/>
    <property type="match status" value="1"/>
</dbReference>
<evidence type="ECO:0000313" key="5">
    <source>
        <dbReference type="Proteomes" id="UP001345219"/>
    </source>
</evidence>
<evidence type="ECO:0000256" key="2">
    <source>
        <dbReference type="SAM" id="MobiDB-lite"/>
    </source>
</evidence>
<dbReference type="SMART" id="SM00513">
    <property type="entry name" value="SAP"/>
    <property type="match status" value="1"/>
</dbReference>
<dbReference type="InterPro" id="IPR018276">
    <property type="entry name" value="DDA1_dom"/>
</dbReference>
<accession>A0AAN7JSJ9</accession>
<keyword evidence="5" id="KW-1185">Reference proteome</keyword>
<proteinExistence type="inferred from homology"/>
<evidence type="ECO:0000313" key="4">
    <source>
        <dbReference type="EMBL" id="KAK4752996.1"/>
    </source>
</evidence>
<dbReference type="EMBL" id="JAXIOK010000016">
    <property type="protein sequence ID" value="KAK4752996.1"/>
    <property type="molecule type" value="Genomic_DNA"/>
</dbReference>
<feature type="region of interest" description="Disordered" evidence="2">
    <location>
        <begin position="71"/>
        <end position="133"/>
    </location>
</feature>
<organism evidence="4 5">
    <name type="scientific">Trapa incisa</name>
    <dbReference type="NCBI Taxonomy" id="236973"/>
    <lineage>
        <taxon>Eukaryota</taxon>
        <taxon>Viridiplantae</taxon>
        <taxon>Streptophyta</taxon>
        <taxon>Embryophyta</taxon>
        <taxon>Tracheophyta</taxon>
        <taxon>Spermatophyta</taxon>
        <taxon>Magnoliopsida</taxon>
        <taxon>eudicotyledons</taxon>
        <taxon>Gunneridae</taxon>
        <taxon>Pentapetalae</taxon>
        <taxon>rosids</taxon>
        <taxon>malvids</taxon>
        <taxon>Myrtales</taxon>
        <taxon>Lythraceae</taxon>
        <taxon>Trapa</taxon>
    </lineage>
</organism>